<proteinExistence type="predicted"/>
<organism evidence="1 2">
    <name type="scientific">Romanomermis culicivorax</name>
    <name type="common">Nematode worm</name>
    <dbReference type="NCBI Taxonomy" id="13658"/>
    <lineage>
        <taxon>Eukaryota</taxon>
        <taxon>Metazoa</taxon>
        <taxon>Ecdysozoa</taxon>
        <taxon>Nematoda</taxon>
        <taxon>Enoplea</taxon>
        <taxon>Dorylaimia</taxon>
        <taxon>Mermithida</taxon>
        <taxon>Mermithoidea</taxon>
        <taxon>Mermithidae</taxon>
        <taxon>Romanomermis</taxon>
    </lineage>
</organism>
<evidence type="ECO:0000313" key="1">
    <source>
        <dbReference type="Proteomes" id="UP000887565"/>
    </source>
</evidence>
<accession>A0A915ISK6</accession>
<reference evidence="2" key="1">
    <citation type="submission" date="2022-11" db="UniProtKB">
        <authorList>
            <consortium name="WormBaseParasite"/>
        </authorList>
    </citation>
    <scope>IDENTIFICATION</scope>
</reference>
<name>A0A915ISK6_ROMCU</name>
<sequence>MPLRPGSYFCSPSNEQKYEPGFREILGTELASSIPLSKHHETFALQCVPFRLIMKQFYSRLTLKQLNTDDGTQCFKDEVSDESHFVVTSRFFGIIWIHATNFITGFI</sequence>
<evidence type="ECO:0000313" key="2">
    <source>
        <dbReference type="WBParaSite" id="nRc.2.0.1.t17183-RA"/>
    </source>
</evidence>
<protein>
    <submittedName>
        <fullName evidence="2">Uncharacterized protein</fullName>
    </submittedName>
</protein>
<keyword evidence="1" id="KW-1185">Reference proteome</keyword>
<dbReference type="WBParaSite" id="nRc.2.0.1.t17183-RA">
    <property type="protein sequence ID" value="nRc.2.0.1.t17183-RA"/>
    <property type="gene ID" value="nRc.2.0.1.g17183"/>
</dbReference>
<dbReference type="Proteomes" id="UP000887565">
    <property type="component" value="Unplaced"/>
</dbReference>
<dbReference type="AlphaFoldDB" id="A0A915ISK6"/>